<dbReference type="PANTHER" id="PTHR36536:SF3">
    <property type="entry name" value="UPF0111 PROTEIN HI_1603"/>
    <property type="match status" value="1"/>
</dbReference>
<protein>
    <submittedName>
        <fullName evidence="3">Pit accessory protein</fullName>
    </submittedName>
</protein>
<organism evidence="3 4">
    <name type="scientific">Candidatus Coxiella mudrowiae</name>
    <dbReference type="NCBI Taxonomy" id="2054173"/>
    <lineage>
        <taxon>Bacteria</taxon>
        <taxon>Pseudomonadati</taxon>
        <taxon>Pseudomonadota</taxon>
        <taxon>Gammaproteobacteria</taxon>
        <taxon>Legionellales</taxon>
        <taxon>Coxiellaceae</taxon>
        <taxon>Coxiella</taxon>
    </lineage>
</organism>
<feature type="coiled-coil region" evidence="2">
    <location>
        <begin position="110"/>
        <end position="160"/>
    </location>
</feature>
<dbReference type="InterPro" id="IPR038078">
    <property type="entry name" value="PhoU-like_sf"/>
</dbReference>
<dbReference type="EMBL" id="CP011126">
    <property type="protein sequence ID" value="AKQ33168.1"/>
    <property type="molecule type" value="Genomic_DNA"/>
</dbReference>
<evidence type="ECO:0000313" key="4">
    <source>
        <dbReference type="Proteomes" id="UP000063965"/>
    </source>
</evidence>
<reference evidence="3 4" key="1">
    <citation type="journal article" date="2015" name="Genome Biol. Evol.">
        <title>Distinctive Genome Reduction Rates Revealed by Genomic Analyses of Two Coxiella-Like Endosymbionts in Ticks.</title>
        <authorList>
            <person name="Gottlieb Y."/>
            <person name="Lalzar I."/>
            <person name="Klasson L."/>
        </authorList>
    </citation>
    <scope>NUCLEOTIDE SEQUENCE [LARGE SCALE GENOMIC DNA]</scope>
    <source>
        <strain evidence="3 4">CRt</strain>
    </source>
</reference>
<keyword evidence="2" id="KW-0175">Coiled coil</keyword>
<dbReference type="Gene3D" id="1.20.58.220">
    <property type="entry name" value="Phosphate transport system protein phou homolog 2, domain 2"/>
    <property type="match status" value="1"/>
</dbReference>
<name>A0ABM5UTA8_9COXI</name>
<comment type="similarity">
    <text evidence="1">Belongs to the UPF0111 family.</text>
</comment>
<sequence length="207" mass="23775">MLPQTSILDMFGRSPTFFEALIAQDWKQASSVHQTIIQFENEADELKWNFRRHLPKSLLLPVPRGDFLDLLAKQDKIANTAKDIAAIMIGHRMEIPSPLVTKFKNFLNHCVKASAQAQEAINELDELLASGFRRKQTDYVDKLIKQLNNTEYQTDQLQIKVQQSLFQIENTLASLNVIFLYKIIQQISFLVDHAQQTGNHLQLLTEV</sequence>
<dbReference type="Proteomes" id="UP000063965">
    <property type="component" value="Chromosome"/>
</dbReference>
<dbReference type="SUPFAM" id="SSF109755">
    <property type="entry name" value="PhoU-like"/>
    <property type="match status" value="1"/>
</dbReference>
<dbReference type="InterPro" id="IPR018445">
    <property type="entry name" value="Put_Phosphate_transp_reg"/>
</dbReference>
<proteinExistence type="inferred from homology"/>
<accession>A0ABM5UTA8</accession>
<evidence type="ECO:0000313" key="3">
    <source>
        <dbReference type="EMBL" id="AKQ33168.1"/>
    </source>
</evidence>
<gene>
    <name evidence="3" type="ORF">CleRT_00700</name>
</gene>
<evidence type="ECO:0000256" key="1">
    <source>
        <dbReference type="ARBA" id="ARBA00008591"/>
    </source>
</evidence>
<dbReference type="Pfam" id="PF01865">
    <property type="entry name" value="PhoU_div"/>
    <property type="match status" value="1"/>
</dbReference>
<dbReference type="RefSeq" id="WP_048874775.1">
    <property type="nucleotide sequence ID" value="NZ_CP011126.1"/>
</dbReference>
<dbReference type="NCBIfam" id="TIGR00153">
    <property type="entry name" value="TIGR00153 family protein"/>
    <property type="match status" value="1"/>
</dbReference>
<dbReference type="PANTHER" id="PTHR36536">
    <property type="entry name" value="UPF0111 PROTEIN HI_1603"/>
    <property type="match status" value="1"/>
</dbReference>
<dbReference type="InterPro" id="IPR002727">
    <property type="entry name" value="DUF47"/>
</dbReference>
<evidence type="ECO:0000256" key="2">
    <source>
        <dbReference type="SAM" id="Coils"/>
    </source>
</evidence>
<keyword evidence="4" id="KW-1185">Reference proteome</keyword>